<evidence type="ECO:0000256" key="2">
    <source>
        <dbReference type="SAM" id="MobiDB-lite"/>
    </source>
</evidence>
<gene>
    <name evidence="4" type="ORF">GQ26_0030610</name>
</gene>
<evidence type="ECO:0000256" key="1">
    <source>
        <dbReference type="ARBA" id="ARBA00037950"/>
    </source>
</evidence>
<proteinExistence type="inferred from homology"/>
<feature type="region of interest" description="Disordered" evidence="2">
    <location>
        <begin position="507"/>
        <end position="756"/>
    </location>
</feature>
<feature type="compositionally biased region" description="Basic and acidic residues" evidence="2">
    <location>
        <begin position="583"/>
        <end position="598"/>
    </location>
</feature>
<dbReference type="InterPro" id="IPR011021">
    <property type="entry name" value="Arrestin-like_N"/>
</dbReference>
<dbReference type="SUPFAM" id="SSF81296">
    <property type="entry name" value="E set domains"/>
    <property type="match status" value="1"/>
</dbReference>
<feature type="compositionally biased region" description="Basic and acidic residues" evidence="2">
    <location>
        <begin position="646"/>
        <end position="656"/>
    </location>
</feature>
<protein>
    <submittedName>
        <fullName evidence="4">pH-response regulator protein palF/RIM8</fullName>
    </submittedName>
</protein>
<comment type="similarity">
    <text evidence="1">Belongs to the arrestin family. PalF/RIM8 subfamily.</text>
</comment>
<dbReference type="EMBL" id="JPOX01000003">
    <property type="protein sequence ID" value="KFX52100.1"/>
    <property type="molecule type" value="Genomic_DNA"/>
</dbReference>
<organism evidence="4">
    <name type="scientific">Talaromyces marneffei PM1</name>
    <dbReference type="NCBI Taxonomy" id="1077442"/>
    <lineage>
        <taxon>Eukaryota</taxon>
        <taxon>Fungi</taxon>
        <taxon>Dikarya</taxon>
        <taxon>Ascomycota</taxon>
        <taxon>Pezizomycotina</taxon>
        <taxon>Eurotiomycetes</taxon>
        <taxon>Eurotiomycetidae</taxon>
        <taxon>Eurotiales</taxon>
        <taxon>Trichocomaceae</taxon>
        <taxon>Talaromyces</taxon>
        <taxon>Talaromyces sect. Talaromyces</taxon>
    </lineage>
</organism>
<feature type="compositionally biased region" description="Low complexity" evidence="2">
    <location>
        <begin position="246"/>
        <end position="262"/>
    </location>
</feature>
<feature type="region of interest" description="Disordered" evidence="2">
    <location>
        <begin position="204"/>
        <end position="278"/>
    </location>
</feature>
<dbReference type="Gene3D" id="2.60.40.640">
    <property type="match status" value="2"/>
</dbReference>
<dbReference type="PANTHER" id="PTHR11188:SF161">
    <property type="entry name" value="PH-RESPONSE REGULATOR PROTEIN PALF_RIM8"/>
    <property type="match status" value="1"/>
</dbReference>
<dbReference type="Pfam" id="PF00339">
    <property type="entry name" value="Arrestin_N"/>
    <property type="match status" value="1"/>
</dbReference>
<feature type="compositionally biased region" description="Polar residues" evidence="2">
    <location>
        <begin position="710"/>
        <end position="725"/>
    </location>
</feature>
<name>A0A093VIV2_TALMA</name>
<feature type="compositionally biased region" description="Polar residues" evidence="2">
    <location>
        <begin position="513"/>
        <end position="536"/>
    </location>
</feature>
<sequence>MSAEPLSGADPSSPRNGWVNKLATRFHNRKRNISEFYVQPDDPWRAYFPGDVIKGTVVLTVIKPIRITHLVVCLHGYVKVFKATVTPGEIGPDIGFVGPGRGRRPGEYMGNGLATLFEDELVLCGDGRLKEGIYKFKFELQLPPYKLPSSLNFERGTISYTITATLTRPITISPTISCHRRITVLEDIDIANFPAPKPRVVSLEPVSKKSKGRIKQKGSVGEQTQEFASSTLGVQDTMPPLSPAPSEISGSSRRSTSSQSFRIVHDPQRTASIRSSEARSISTSLAEKTITATAELQRSGALPGDTIPVRIMINHNRQIRSPHGIIITLYRQGRIDIHPAIPLGPSDAEGKKVYEDFIPKSRTGLSGLSLGTSRSNSVFRKDLFQTFAPVIIDPITMTATVKTTIRIPEDAFPTITRVPGAMISFRYYVEAVIDLRGKLTAQDRFLPWLNMGTSGGNFSPGGHVITVPGQQIGGPGTSNWSTNILDTDSIRREKGVVAMMFEVVVGTRDSSRKPQQNTDETLSVTADATNTLQPAGQNVDHDIDYTDFTDGNVNGEDHYNEGDYYAEDGYYDYEEGSYWPDHPPSEDQHYGPPEELRNGLDTQEPEDEKSRLQRAEAMLLPSRPPGESSVGSPNAGSAPTAPDISEDNHTFDHHAFSDSGPVDIAPSSTISVDTVVPGPSHSRLPSIPDYEHTDDKHELERRRLMEEASAPSSSQHIDRTMTSGPNMAPTAPILEEEDELSNLHPETDESLPSYQR</sequence>
<feature type="domain" description="Arrestin C-terminal-like" evidence="3">
    <location>
        <begin position="286"/>
        <end position="469"/>
    </location>
</feature>
<feature type="compositionally biased region" description="Polar residues" evidence="2">
    <location>
        <begin position="221"/>
        <end position="234"/>
    </location>
</feature>
<dbReference type="AlphaFoldDB" id="A0A093VIV2"/>
<dbReference type="SMART" id="SM01017">
    <property type="entry name" value="Arrestin_C"/>
    <property type="match status" value="1"/>
</dbReference>
<accession>A0A093VIV2</accession>
<dbReference type="InterPro" id="IPR014752">
    <property type="entry name" value="Arrestin-like_C"/>
</dbReference>
<comment type="caution">
    <text evidence="4">The sequence shown here is derived from an EMBL/GenBank/DDBJ whole genome shotgun (WGS) entry which is preliminary data.</text>
</comment>
<dbReference type="GO" id="GO:0005829">
    <property type="term" value="C:cytosol"/>
    <property type="evidence" value="ECO:0007669"/>
    <property type="project" value="TreeGrafter"/>
</dbReference>
<reference evidence="4" key="1">
    <citation type="journal article" date="2014" name="PLoS Genet.">
        <title>Signature Gene Expression Reveals Novel Clues to the Molecular Mechanisms of Dimorphic Transition in Penicillium marneffei.</title>
        <authorList>
            <person name="Yang E."/>
            <person name="Wang G."/>
            <person name="Cai J."/>
            <person name="Woo P.C."/>
            <person name="Lau S.K."/>
            <person name="Yuen K.-Y."/>
            <person name="Chow W.-N."/>
            <person name="Lin X."/>
        </authorList>
    </citation>
    <scope>NUCLEOTIDE SEQUENCE [LARGE SCALE GENOMIC DNA]</scope>
    <source>
        <strain evidence="4">PM1</strain>
    </source>
</reference>
<dbReference type="GO" id="GO:0070086">
    <property type="term" value="P:ubiquitin-dependent endocytosis"/>
    <property type="evidence" value="ECO:0007669"/>
    <property type="project" value="TreeGrafter"/>
</dbReference>
<dbReference type="InterPro" id="IPR050357">
    <property type="entry name" value="Arrestin_domain-protein"/>
</dbReference>
<dbReference type="GO" id="GO:0005886">
    <property type="term" value="C:plasma membrane"/>
    <property type="evidence" value="ECO:0007669"/>
    <property type="project" value="TreeGrafter"/>
</dbReference>
<dbReference type="HOGENOM" id="CLU_006001_0_0_1"/>
<dbReference type="InterPro" id="IPR011022">
    <property type="entry name" value="Arrestin_C-like"/>
</dbReference>
<dbReference type="GO" id="GO:0030674">
    <property type="term" value="F:protein-macromolecule adaptor activity"/>
    <property type="evidence" value="ECO:0007669"/>
    <property type="project" value="TreeGrafter"/>
</dbReference>
<evidence type="ECO:0000259" key="3">
    <source>
        <dbReference type="SMART" id="SM01017"/>
    </source>
</evidence>
<dbReference type="GO" id="GO:0031625">
    <property type="term" value="F:ubiquitin protein ligase binding"/>
    <property type="evidence" value="ECO:0007669"/>
    <property type="project" value="TreeGrafter"/>
</dbReference>
<dbReference type="InterPro" id="IPR014756">
    <property type="entry name" value="Ig_E-set"/>
</dbReference>
<dbReference type="eggNOG" id="ENOG502QTQN">
    <property type="taxonomic scope" value="Eukaryota"/>
</dbReference>
<feature type="compositionally biased region" description="Acidic residues" evidence="2">
    <location>
        <begin position="564"/>
        <end position="575"/>
    </location>
</feature>
<dbReference type="PANTHER" id="PTHR11188">
    <property type="entry name" value="ARRESTIN DOMAIN CONTAINING PROTEIN"/>
    <property type="match status" value="1"/>
</dbReference>
<evidence type="ECO:0000313" key="4">
    <source>
        <dbReference type="EMBL" id="KFX52100.1"/>
    </source>
</evidence>
<dbReference type="Pfam" id="PF02752">
    <property type="entry name" value="Arrestin_C"/>
    <property type="match status" value="1"/>
</dbReference>
<feature type="compositionally biased region" description="Basic and acidic residues" evidence="2">
    <location>
        <begin position="689"/>
        <end position="706"/>
    </location>
</feature>